<dbReference type="PANTHER" id="PTHR33973:SF4">
    <property type="entry name" value="OS07G0153300 PROTEIN"/>
    <property type="match status" value="1"/>
</dbReference>
<evidence type="ECO:0000313" key="1">
    <source>
        <dbReference type="EMBL" id="AXI02317.1"/>
    </source>
</evidence>
<keyword evidence="2" id="KW-1185">Reference proteome</keyword>
<dbReference type="InterPro" id="IPR010775">
    <property type="entry name" value="DUF1365"/>
</dbReference>
<dbReference type="OrthoDB" id="9778801at2"/>
<dbReference type="Pfam" id="PF07103">
    <property type="entry name" value="DUF1365"/>
    <property type="match status" value="1"/>
</dbReference>
<gene>
    <name evidence="1" type="ORF">HYN46_05370</name>
</gene>
<dbReference type="PANTHER" id="PTHR33973">
    <property type="entry name" value="OS07G0153300 PROTEIN"/>
    <property type="match status" value="1"/>
</dbReference>
<reference evidence="1 2" key="1">
    <citation type="submission" date="2018-07" db="EMBL/GenBank/DDBJ databases">
        <title>Genome sequencing of Moraxellaceae gen. HYN0046.</title>
        <authorList>
            <person name="Kim M."/>
            <person name="Yi H."/>
        </authorList>
    </citation>
    <scope>NUCLEOTIDE SEQUENCE [LARGE SCALE GENOMIC DNA]</scope>
    <source>
        <strain evidence="1 2">HYN0046</strain>
    </source>
</reference>
<accession>A0A345P4V8</accession>
<dbReference type="Proteomes" id="UP000253940">
    <property type="component" value="Chromosome"/>
</dbReference>
<sequence>MTKAPALLIWGRVIHERLRPVQHRFIYPVFFVRLNLARLQETNSIWFGINRLRLLSLQTHDYGARDDSNLETWMRGVLHDAQIIADGEIWLQTFPRVFGFVFNPVSFWHCYDRSGALRAVLAEVNNTFGETHRYLLTAENHRAIDQNNKIICTKKLHVSPFCEVKGFYQFRFRDNSKSVFTSIDYHDEQGLLIKTAISGSIEIMNSKQQLKALILHPLLTFGIVARIHWQALKLWLKRVPFFSKPESPAYSISTSEENKNDSN</sequence>
<protein>
    <submittedName>
        <fullName evidence="1">DUF1365 domain-containing protein</fullName>
    </submittedName>
</protein>
<dbReference type="RefSeq" id="WP_114898427.1">
    <property type="nucleotide sequence ID" value="NZ_CP031222.1"/>
</dbReference>
<name>A0A345P4V8_9GAMM</name>
<dbReference type="AlphaFoldDB" id="A0A345P4V8"/>
<dbReference type="KEGG" id="mbah:HYN46_05370"/>
<dbReference type="EMBL" id="CP031222">
    <property type="protein sequence ID" value="AXI02317.1"/>
    <property type="molecule type" value="Genomic_DNA"/>
</dbReference>
<proteinExistence type="predicted"/>
<evidence type="ECO:0000313" key="2">
    <source>
        <dbReference type="Proteomes" id="UP000253940"/>
    </source>
</evidence>
<organism evidence="1 2">
    <name type="scientific">Aquirhabdus parva</name>
    <dbReference type="NCBI Taxonomy" id="2283318"/>
    <lineage>
        <taxon>Bacteria</taxon>
        <taxon>Pseudomonadati</taxon>
        <taxon>Pseudomonadota</taxon>
        <taxon>Gammaproteobacteria</taxon>
        <taxon>Moraxellales</taxon>
        <taxon>Moraxellaceae</taxon>
        <taxon>Aquirhabdus</taxon>
    </lineage>
</organism>